<dbReference type="InterPro" id="IPR047618">
    <property type="entry name" value="QOR-like"/>
</dbReference>
<comment type="caution">
    <text evidence="4">The sequence shown here is derived from an EMBL/GenBank/DDBJ whole genome shotgun (WGS) entry which is preliminary data.</text>
</comment>
<dbReference type="EMBL" id="JACIIV010000008">
    <property type="protein sequence ID" value="MBB6227211.1"/>
    <property type="molecule type" value="Genomic_DNA"/>
</dbReference>
<dbReference type="EC" id="1.6.5.5" evidence="4"/>
<sequence length="323" mass="33761">MQSIRFSAPGGPEVLRMEALSLPQPEAGEVRVRHTAVGLNFIDTYHRTGLYPIPMPSGLGLEAAGVIEAVGPGVETLRPGMRIGYCWGPIGAYATHRNIAAGKVVALPDGVSDEVAAAVLLKGCTAEFLVERCARVRPGQWALVQAAAGGVGLLLVQWLKHVGAHVIAVAGSDAKVAMATAHGADHGIVQSDTLAAQVRDITGGRGVDVVFDGVGKATFEASLDSLARRGLNISYGNASGAVGAVDFGILARKGSLFTTRPTLFDYYTTREEIERHAGRVLDLVASGVLKVNIDQRYPLADAARAHADLEGRRTTGSTVLVPG</sequence>
<dbReference type="PANTHER" id="PTHR48106:SF13">
    <property type="entry name" value="QUINONE OXIDOREDUCTASE-RELATED"/>
    <property type="match status" value="1"/>
</dbReference>
<evidence type="ECO:0000256" key="2">
    <source>
        <dbReference type="ARBA" id="ARBA00023002"/>
    </source>
</evidence>
<dbReference type="InterPro" id="IPR011032">
    <property type="entry name" value="GroES-like_sf"/>
</dbReference>
<name>A0A841L6N0_9SPHN</name>
<evidence type="ECO:0000313" key="5">
    <source>
        <dbReference type="Proteomes" id="UP000538147"/>
    </source>
</evidence>
<dbReference type="AlphaFoldDB" id="A0A841L6N0"/>
<dbReference type="SMART" id="SM00829">
    <property type="entry name" value="PKS_ER"/>
    <property type="match status" value="1"/>
</dbReference>
<dbReference type="RefSeq" id="WP_184197332.1">
    <property type="nucleotide sequence ID" value="NZ_JACIIV010000008.1"/>
</dbReference>
<reference evidence="4 5" key="1">
    <citation type="submission" date="2020-08" db="EMBL/GenBank/DDBJ databases">
        <title>Genomic Encyclopedia of Type Strains, Phase IV (KMG-IV): sequencing the most valuable type-strain genomes for metagenomic binning, comparative biology and taxonomic classification.</title>
        <authorList>
            <person name="Goeker M."/>
        </authorList>
    </citation>
    <scope>NUCLEOTIDE SEQUENCE [LARGE SCALE GENOMIC DNA]</scope>
    <source>
        <strain evidence="4 5">DSM 102189</strain>
    </source>
</reference>
<evidence type="ECO:0000259" key="3">
    <source>
        <dbReference type="SMART" id="SM00829"/>
    </source>
</evidence>
<protein>
    <submittedName>
        <fullName evidence="4">NADPH2:quinone reductase</fullName>
        <ecNumber evidence="4">1.6.5.5</ecNumber>
    </submittedName>
</protein>
<dbReference type="GO" id="GO:0070402">
    <property type="term" value="F:NADPH binding"/>
    <property type="evidence" value="ECO:0007669"/>
    <property type="project" value="TreeGrafter"/>
</dbReference>
<dbReference type="Gene3D" id="3.90.180.10">
    <property type="entry name" value="Medium-chain alcohol dehydrogenases, catalytic domain"/>
    <property type="match status" value="1"/>
</dbReference>
<dbReference type="Pfam" id="PF08240">
    <property type="entry name" value="ADH_N"/>
    <property type="match status" value="1"/>
</dbReference>
<keyword evidence="5" id="KW-1185">Reference proteome</keyword>
<evidence type="ECO:0000313" key="4">
    <source>
        <dbReference type="EMBL" id="MBB6227211.1"/>
    </source>
</evidence>
<dbReference type="GO" id="GO:0003960">
    <property type="term" value="F:quinone reductase (NADPH) activity"/>
    <property type="evidence" value="ECO:0007669"/>
    <property type="project" value="UniProtKB-EC"/>
</dbReference>
<dbReference type="Pfam" id="PF00107">
    <property type="entry name" value="ADH_zinc_N"/>
    <property type="match status" value="1"/>
</dbReference>
<keyword evidence="2 4" id="KW-0560">Oxidoreductase</keyword>
<dbReference type="GO" id="GO:0008270">
    <property type="term" value="F:zinc ion binding"/>
    <property type="evidence" value="ECO:0007669"/>
    <property type="project" value="InterPro"/>
</dbReference>
<dbReference type="PANTHER" id="PTHR48106">
    <property type="entry name" value="QUINONE OXIDOREDUCTASE PIG3-RELATED"/>
    <property type="match status" value="1"/>
</dbReference>
<dbReference type="InterPro" id="IPR013154">
    <property type="entry name" value="ADH-like_N"/>
</dbReference>
<organism evidence="4 5">
    <name type="scientific">Polymorphobacter multimanifer</name>
    <dbReference type="NCBI Taxonomy" id="1070431"/>
    <lineage>
        <taxon>Bacteria</taxon>
        <taxon>Pseudomonadati</taxon>
        <taxon>Pseudomonadota</taxon>
        <taxon>Alphaproteobacteria</taxon>
        <taxon>Sphingomonadales</taxon>
        <taxon>Sphingosinicellaceae</taxon>
        <taxon>Polymorphobacter</taxon>
    </lineage>
</organism>
<dbReference type="InterPro" id="IPR013149">
    <property type="entry name" value="ADH-like_C"/>
</dbReference>
<dbReference type="SUPFAM" id="SSF51735">
    <property type="entry name" value="NAD(P)-binding Rossmann-fold domains"/>
    <property type="match status" value="1"/>
</dbReference>
<evidence type="ECO:0000256" key="1">
    <source>
        <dbReference type="ARBA" id="ARBA00022857"/>
    </source>
</evidence>
<dbReference type="InterPro" id="IPR036291">
    <property type="entry name" value="NAD(P)-bd_dom_sf"/>
</dbReference>
<dbReference type="Proteomes" id="UP000538147">
    <property type="component" value="Unassembled WGS sequence"/>
</dbReference>
<accession>A0A841L6N0</accession>
<dbReference type="PROSITE" id="PS01162">
    <property type="entry name" value="QOR_ZETA_CRYSTAL"/>
    <property type="match status" value="1"/>
</dbReference>
<dbReference type="InterPro" id="IPR002364">
    <property type="entry name" value="Quin_OxRdtase/zeta-crystal_CS"/>
</dbReference>
<gene>
    <name evidence="4" type="ORF">FHS79_001375</name>
</gene>
<dbReference type="InterPro" id="IPR020843">
    <property type="entry name" value="ER"/>
</dbReference>
<dbReference type="Gene3D" id="3.40.50.720">
    <property type="entry name" value="NAD(P)-binding Rossmann-like Domain"/>
    <property type="match status" value="1"/>
</dbReference>
<keyword evidence="1" id="KW-0521">NADP</keyword>
<dbReference type="SUPFAM" id="SSF50129">
    <property type="entry name" value="GroES-like"/>
    <property type="match status" value="1"/>
</dbReference>
<dbReference type="CDD" id="cd05286">
    <property type="entry name" value="QOR2"/>
    <property type="match status" value="1"/>
</dbReference>
<proteinExistence type="predicted"/>
<dbReference type="GO" id="GO:0005829">
    <property type="term" value="C:cytosol"/>
    <property type="evidence" value="ECO:0007669"/>
    <property type="project" value="TreeGrafter"/>
</dbReference>
<feature type="domain" description="Enoyl reductase (ER)" evidence="3">
    <location>
        <begin position="10"/>
        <end position="320"/>
    </location>
</feature>
<dbReference type="FunFam" id="3.40.50.720:FF:000053">
    <property type="entry name" value="Quinone oxidoreductase 1"/>
    <property type="match status" value="1"/>
</dbReference>
<dbReference type="GO" id="GO:0035925">
    <property type="term" value="F:mRNA 3'-UTR AU-rich region binding"/>
    <property type="evidence" value="ECO:0007669"/>
    <property type="project" value="TreeGrafter"/>
</dbReference>